<organism evidence="1 3">
    <name type="scientific">Mangrovimonas cancribranchiae</name>
    <dbReference type="NCBI Taxonomy" id="3080055"/>
    <lineage>
        <taxon>Bacteria</taxon>
        <taxon>Pseudomonadati</taxon>
        <taxon>Bacteroidota</taxon>
        <taxon>Flavobacteriia</taxon>
        <taxon>Flavobacteriales</taxon>
        <taxon>Flavobacteriaceae</taxon>
        <taxon>Mangrovimonas</taxon>
    </lineage>
</organism>
<gene>
    <name evidence="2" type="ORF">R3L15_10225</name>
    <name evidence="1" type="ORF">R3L16_11360</name>
</gene>
<reference evidence="1 3" key="1">
    <citation type="submission" date="2023-10" db="EMBL/GenBank/DDBJ databases">
        <title>Culture-based analysis of two novel bacteria associated with mangrove crab gills.</title>
        <authorList>
            <person name="Yang X."/>
            <person name="Garuglieri E."/>
            <person name="Van Goethem M.W."/>
            <person name="Fusi M."/>
            <person name="Marasco R."/>
            <person name="Daffonchio D.G."/>
        </authorList>
    </citation>
    <scope>NUCLEOTIDE SEQUENCE [LARGE SCALE GENOMIC DNA]</scope>
    <source>
        <strain evidence="2">UG2-1</strain>
        <strain evidence="1">UG2-2</strain>
        <strain evidence="3">UG2_2</strain>
    </source>
</reference>
<accession>A0AAU6NXM8</accession>
<keyword evidence="3" id="KW-1185">Reference proteome</keyword>
<dbReference type="KEGG" id="mcaa:R3L15_10225"/>
<evidence type="ECO:0000313" key="3">
    <source>
        <dbReference type="Proteomes" id="UP001368318"/>
    </source>
</evidence>
<proteinExistence type="predicted"/>
<dbReference type="EMBL" id="CP136925">
    <property type="protein sequence ID" value="WXA12495.1"/>
    <property type="molecule type" value="Genomic_DNA"/>
</dbReference>
<dbReference type="EMBL" id="CP136924">
    <property type="protein sequence ID" value="WXA02343.1"/>
    <property type="molecule type" value="Genomic_DNA"/>
</dbReference>
<evidence type="ECO:0000313" key="1">
    <source>
        <dbReference type="EMBL" id="WXA02343.1"/>
    </source>
</evidence>
<evidence type="ECO:0000313" key="2">
    <source>
        <dbReference type="EMBL" id="WXA12495.1"/>
    </source>
</evidence>
<dbReference type="RefSeq" id="WP_338731510.1">
    <property type="nucleotide sequence ID" value="NZ_CP136924.1"/>
</dbReference>
<name>A0AAU6NXM8_9FLAO</name>
<dbReference type="Proteomes" id="UP001368318">
    <property type="component" value="Chromosome"/>
</dbReference>
<dbReference type="AlphaFoldDB" id="A0AAU6NXM8"/>
<sequence length="50" mass="5990">MTNNKLTQELKECLQWGKEKADWCAPLIEKEDELFDEVGRDTLEVSKQYW</sequence>
<protein>
    <submittedName>
        <fullName evidence="1">Uncharacterized protein</fullName>
    </submittedName>
</protein>